<dbReference type="OrthoDB" id="1236981at2"/>
<dbReference type="STRING" id="407022.SAMN05661044_01647"/>
<organism evidence="2 3">
    <name type="scientific">Olivibacter domesticus</name>
    <name type="common">Pseudosphingobacterium domesticum</name>
    <dbReference type="NCBI Taxonomy" id="407022"/>
    <lineage>
        <taxon>Bacteria</taxon>
        <taxon>Pseudomonadati</taxon>
        <taxon>Bacteroidota</taxon>
        <taxon>Sphingobacteriia</taxon>
        <taxon>Sphingobacteriales</taxon>
        <taxon>Sphingobacteriaceae</taxon>
        <taxon>Olivibacter</taxon>
    </lineage>
</organism>
<proteinExistence type="predicted"/>
<reference evidence="3" key="1">
    <citation type="submission" date="2016-10" db="EMBL/GenBank/DDBJ databases">
        <authorList>
            <person name="Varghese N."/>
            <person name="Submissions S."/>
        </authorList>
    </citation>
    <scope>NUCLEOTIDE SEQUENCE [LARGE SCALE GENOMIC DNA]</scope>
    <source>
        <strain evidence="3">DSM 18733</strain>
    </source>
</reference>
<dbReference type="AlphaFoldDB" id="A0A1H7LEK0"/>
<evidence type="ECO:0000313" key="2">
    <source>
        <dbReference type="EMBL" id="SEK97260.1"/>
    </source>
</evidence>
<name>A0A1H7LEK0_OLID1</name>
<feature type="domain" description="Ig-like" evidence="1">
    <location>
        <begin position="340"/>
        <end position="429"/>
    </location>
</feature>
<sequence>MYLTVRIISIFRAIALCLLFLFGVKEEGYGQRVYADTQQSGTTGTGASVTNPTYSVAINNLSDYTRLTASTALVVSGGSWQQLTFSTRTFLANSTVFVKINVASSLLGGGITAQTYAGSNANTVGTLVASQSVFFTSVDGITYLAVTGSSSFNAVRITLSPPALLGTSTADIYYAFYEPTNRACAEVLGTSSGGTGISLGGGVTNPLNAVDNNLNTYSSLNGGILGIGYTISQTAYFSNVSNAGDAATVTFSLPPSLLQLSLFNNVNINLYNGNTLVNSGTIGSLLSLDLLGLLRSGQRYTVSYVPGNAAFDRIEVGMATGVSLLSDFRIHEIQRTPAKPNVPKVYPLAEVVCYGSTALLTATPTSSESILRWYNQVNDGSLLLEGNQYTTPPITASVGDTAFFYVAAAWSSGCPAESERVKIAVIANPLPTITLSNSLDICSGEASTLLPYTNTTNDPSQYSIIWNGSSTGFNNVTDAILPLDNITLSIPVNATAGTYTGTLRVKNVTTGCESAMVPFSVIVHAKPSTPNLNITTNSQY</sequence>
<accession>A0A1H7LEK0</accession>
<gene>
    <name evidence="2" type="ORF">SAMN05661044_01647</name>
</gene>
<dbReference type="EMBL" id="FOAF01000001">
    <property type="protein sequence ID" value="SEK97260.1"/>
    <property type="molecule type" value="Genomic_DNA"/>
</dbReference>
<protein>
    <recommendedName>
        <fullName evidence="1">Ig-like domain-containing protein</fullName>
    </recommendedName>
</protein>
<evidence type="ECO:0000313" key="3">
    <source>
        <dbReference type="Proteomes" id="UP000199421"/>
    </source>
</evidence>
<dbReference type="Proteomes" id="UP000199421">
    <property type="component" value="Unassembled WGS sequence"/>
</dbReference>
<keyword evidence="3" id="KW-1185">Reference proteome</keyword>
<dbReference type="Pfam" id="PF19081">
    <property type="entry name" value="Ig_7"/>
    <property type="match status" value="1"/>
</dbReference>
<dbReference type="RefSeq" id="WP_093321766.1">
    <property type="nucleotide sequence ID" value="NZ_FOAF01000001.1"/>
</dbReference>
<dbReference type="InterPro" id="IPR044023">
    <property type="entry name" value="Ig_7"/>
</dbReference>
<evidence type="ECO:0000259" key="1">
    <source>
        <dbReference type="Pfam" id="PF19081"/>
    </source>
</evidence>